<feature type="region of interest" description="Disordered" evidence="1">
    <location>
        <begin position="58"/>
        <end position="81"/>
    </location>
</feature>
<evidence type="ECO:0000256" key="1">
    <source>
        <dbReference type="SAM" id="MobiDB-lite"/>
    </source>
</evidence>
<name>A0A7D3ZYY9_ACTVE</name>
<protein>
    <submittedName>
        <fullName evidence="2">Uncharacterized protein</fullName>
    </submittedName>
</protein>
<sequence>MRVLEAVQRADPLGLRRDRGAVAQVVEPPLQLRDAGVALGEGAGEVAERLVRHGRLVTPERARQAQRQDVPRRDEPSVAEGQRWVVGMGLGQLAAPAHRQDDDGAQHGQARQHEDHDQHLAPISTRLRTPDRATLGRMGLHEERAAPREGLILTGAERAPEGTLDAGTAPPAARVSELVERAGPSGAVLVALESDAAEPDPGLMAAASVYAWVGASVFRVPPSQADGVRQVLDMVAAIRGTRPPAVARRGLA</sequence>
<reference evidence="2 3" key="1">
    <citation type="submission" date="2020-05" db="EMBL/GenBank/DDBJ databases">
        <title>Actinomadura verrucosospora NRRL-B18236 (PFL_A860) Genome sequencing and assembly.</title>
        <authorList>
            <person name="Samborskyy M."/>
        </authorList>
    </citation>
    <scope>NUCLEOTIDE SEQUENCE [LARGE SCALE GENOMIC DNA]</scope>
    <source>
        <strain evidence="2 3">NRRL:B18236</strain>
    </source>
</reference>
<proteinExistence type="predicted"/>
<evidence type="ECO:0000313" key="3">
    <source>
        <dbReference type="Proteomes" id="UP000501240"/>
    </source>
</evidence>
<dbReference type="EMBL" id="CP053892">
    <property type="protein sequence ID" value="QKG21724.1"/>
    <property type="molecule type" value="Genomic_DNA"/>
</dbReference>
<accession>A0A7D3ZYY9</accession>
<gene>
    <name evidence="2" type="ORF">ACTIVE_3362</name>
</gene>
<evidence type="ECO:0000313" key="2">
    <source>
        <dbReference type="EMBL" id="QKG21724.1"/>
    </source>
</evidence>
<dbReference type="Proteomes" id="UP000501240">
    <property type="component" value="Chromosome"/>
</dbReference>
<keyword evidence="3" id="KW-1185">Reference proteome</keyword>
<organism evidence="2 3">
    <name type="scientific">Actinomadura verrucosospora</name>
    <dbReference type="NCBI Taxonomy" id="46165"/>
    <lineage>
        <taxon>Bacteria</taxon>
        <taxon>Bacillati</taxon>
        <taxon>Actinomycetota</taxon>
        <taxon>Actinomycetes</taxon>
        <taxon>Streptosporangiales</taxon>
        <taxon>Thermomonosporaceae</taxon>
        <taxon>Actinomadura</taxon>
    </lineage>
</organism>
<feature type="region of interest" description="Disordered" evidence="1">
    <location>
        <begin position="96"/>
        <end position="150"/>
    </location>
</feature>
<dbReference type="AlphaFoldDB" id="A0A7D3ZYY9"/>
<feature type="compositionally biased region" description="Basic and acidic residues" evidence="1">
    <location>
        <begin position="98"/>
        <end position="119"/>
    </location>
</feature>